<comment type="similarity">
    <text evidence="2 9">Belongs to the cytochrome P450 family.</text>
</comment>
<dbReference type="PRINTS" id="PR00463">
    <property type="entry name" value="EP450I"/>
</dbReference>
<proteinExistence type="inferred from homology"/>
<accession>A0AAP0CP84</accession>
<feature type="binding site" description="axial binding residue" evidence="8">
    <location>
        <position position="458"/>
    </location>
    <ligand>
        <name>heme</name>
        <dbReference type="ChEBI" id="CHEBI:30413"/>
    </ligand>
    <ligandPart>
        <name>Fe</name>
        <dbReference type="ChEBI" id="CHEBI:18248"/>
    </ligandPart>
</feature>
<feature type="chain" id="PRO_5042875828" description="Cytochrome P450" evidence="10">
    <location>
        <begin position="19"/>
        <end position="521"/>
    </location>
</feature>
<keyword evidence="5 9" id="KW-0560">Oxidoreductase</keyword>
<keyword evidence="3 8" id="KW-0349">Heme</keyword>
<evidence type="ECO:0000256" key="8">
    <source>
        <dbReference type="PIRSR" id="PIRSR602401-1"/>
    </source>
</evidence>
<dbReference type="AlphaFoldDB" id="A0AAP0CP84"/>
<protein>
    <recommendedName>
        <fullName evidence="13">Cytochrome P450</fullName>
    </recommendedName>
</protein>
<keyword evidence="4 8" id="KW-0479">Metal-binding</keyword>
<evidence type="ECO:0000313" key="11">
    <source>
        <dbReference type="EMBL" id="KAK9059691.1"/>
    </source>
</evidence>
<feature type="signal peptide" evidence="10">
    <location>
        <begin position="1"/>
        <end position="18"/>
    </location>
</feature>
<comment type="caution">
    <text evidence="11">The sequence shown here is derived from an EMBL/GenBank/DDBJ whole genome shotgun (WGS) entry which is preliminary data.</text>
</comment>
<dbReference type="PROSITE" id="PS00086">
    <property type="entry name" value="CYTOCHROME_P450"/>
    <property type="match status" value="1"/>
</dbReference>
<evidence type="ECO:0000256" key="9">
    <source>
        <dbReference type="RuleBase" id="RU000461"/>
    </source>
</evidence>
<dbReference type="SUPFAM" id="SSF48264">
    <property type="entry name" value="Cytochrome P450"/>
    <property type="match status" value="1"/>
</dbReference>
<sequence>MPLTILLFVIMFISIARFLNKKSSRNSHSLLPPGPTPLPFIGCAIQMLLNKPTFRWIHNLMDQLHTPILCVRLGPSTHVIVVSSPDLAREILKKQDEKFISRPDIMSAYLISDGYLATIMSPEGEQWRKMRRIMKLELLSSPIHKWLQPKRDEEADQLVKYIFNQMKKQKNDTVDHSALINVRNVTQHFFCNIMRNMIFGRRFFGRGMEDGGPGEEETEHVDAILTMLKYVYAFCVSDYFSWLRGKADFDGHEKSMRTAIATVRKYQDPLIDERIRMSKNGAAMDRCDLLDVLIQLDNPKLTPEEIKAQVIELMIATIDNPSNAVEWIIGELINDPMILRRASDELDHVVGRDRLVEEQDLPQLNYIKACIKEGFRLHPFAPFIPPHVSTTETTIGGYFIPKGSHVHLSRFGLGRNPNVWEDPLRFNPDRHLCWGGKQVVLSDNELRMIPFSSGKRVCPGMMLGSTMTIMLLARMVQGFTWEVPGNKRCVDLVENHDDLLLAKPLVAVAKPRLPRYMYPKY</sequence>
<evidence type="ECO:0008006" key="13">
    <source>
        <dbReference type="Google" id="ProtNLM"/>
    </source>
</evidence>
<evidence type="ECO:0000256" key="3">
    <source>
        <dbReference type="ARBA" id="ARBA00022617"/>
    </source>
</evidence>
<dbReference type="GO" id="GO:0005506">
    <property type="term" value="F:iron ion binding"/>
    <property type="evidence" value="ECO:0007669"/>
    <property type="project" value="InterPro"/>
</dbReference>
<dbReference type="InterPro" id="IPR002401">
    <property type="entry name" value="Cyt_P450_E_grp-I"/>
</dbReference>
<evidence type="ECO:0000256" key="6">
    <source>
        <dbReference type="ARBA" id="ARBA00023004"/>
    </source>
</evidence>
<dbReference type="InterPro" id="IPR017972">
    <property type="entry name" value="Cyt_P450_CS"/>
</dbReference>
<evidence type="ECO:0000256" key="5">
    <source>
        <dbReference type="ARBA" id="ARBA00023002"/>
    </source>
</evidence>
<gene>
    <name evidence="11" type="ORF">SSX86_020395</name>
</gene>
<dbReference type="EMBL" id="JBCNJP010000020">
    <property type="protein sequence ID" value="KAK9059691.1"/>
    <property type="molecule type" value="Genomic_DNA"/>
</dbReference>
<evidence type="ECO:0000256" key="10">
    <source>
        <dbReference type="SAM" id="SignalP"/>
    </source>
</evidence>
<organism evidence="11 12">
    <name type="scientific">Deinandra increscens subsp. villosa</name>
    <dbReference type="NCBI Taxonomy" id="3103831"/>
    <lineage>
        <taxon>Eukaryota</taxon>
        <taxon>Viridiplantae</taxon>
        <taxon>Streptophyta</taxon>
        <taxon>Embryophyta</taxon>
        <taxon>Tracheophyta</taxon>
        <taxon>Spermatophyta</taxon>
        <taxon>Magnoliopsida</taxon>
        <taxon>eudicotyledons</taxon>
        <taxon>Gunneridae</taxon>
        <taxon>Pentapetalae</taxon>
        <taxon>asterids</taxon>
        <taxon>campanulids</taxon>
        <taxon>Asterales</taxon>
        <taxon>Asteraceae</taxon>
        <taxon>Asteroideae</taxon>
        <taxon>Heliantheae alliance</taxon>
        <taxon>Madieae</taxon>
        <taxon>Madiinae</taxon>
        <taxon>Deinandra</taxon>
    </lineage>
</organism>
<dbReference type="PANTHER" id="PTHR47944:SF16">
    <property type="entry name" value="CYTOCHROME P450 FAMILY 1 SUBFAMILY A POLYPEPTIDE 1"/>
    <property type="match status" value="1"/>
</dbReference>
<dbReference type="Pfam" id="PF00067">
    <property type="entry name" value="p450"/>
    <property type="match status" value="1"/>
</dbReference>
<evidence type="ECO:0000313" key="12">
    <source>
        <dbReference type="Proteomes" id="UP001408789"/>
    </source>
</evidence>
<evidence type="ECO:0000256" key="1">
    <source>
        <dbReference type="ARBA" id="ARBA00001971"/>
    </source>
</evidence>
<reference evidence="11 12" key="1">
    <citation type="submission" date="2024-04" db="EMBL/GenBank/DDBJ databases">
        <title>The reference genome of an endangered Asteraceae, Deinandra increscens subsp. villosa, native to the Central Coast of California.</title>
        <authorList>
            <person name="Guilliams M."/>
            <person name="Hasenstab-Lehman K."/>
            <person name="Meyer R."/>
            <person name="Mcevoy S."/>
        </authorList>
    </citation>
    <scope>NUCLEOTIDE SEQUENCE [LARGE SCALE GENOMIC DNA]</scope>
    <source>
        <tissue evidence="11">Leaf</tissue>
    </source>
</reference>
<dbReference type="InterPro" id="IPR001128">
    <property type="entry name" value="Cyt_P450"/>
</dbReference>
<keyword evidence="7 9" id="KW-0503">Monooxygenase</keyword>
<evidence type="ECO:0000256" key="4">
    <source>
        <dbReference type="ARBA" id="ARBA00022723"/>
    </source>
</evidence>
<dbReference type="InterPro" id="IPR036396">
    <property type="entry name" value="Cyt_P450_sf"/>
</dbReference>
<evidence type="ECO:0000256" key="2">
    <source>
        <dbReference type="ARBA" id="ARBA00010617"/>
    </source>
</evidence>
<dbReference type="GO" id="GO:0020037">
    <property type="term" value="F:heme binding"/>
    <property type="evidence" value="ECO:0007669"/>
    <property type="project" value="InterPro"/>
</dbReference>
<dbReference type="PANTHER" id="PTHR47944">
    <property type="entry name" value="CYTOCHROME P450 98A9"/>
    <property type="match status" value="1"/>
</dbReference>
<dbReference type="Proteomes" id="UP001408789">
    <property type="component" value="Unassembled WGS sequence"/>
</dbReference>
<dbReference type="GO" id="GO:0016705">
    <property type="term" value="F:oxidoreductase activity, acting on paired donors, with incorporation or reduction of molecular oxygen"/>
    <property type="evidence" value="ECO:0007669"/>
    <property type="project" value="InterPro"/>
</dbReference>
<dbReference type="Gene3D" id="1.10.630.10">
    <property type="entry name" value="Cytochrome P450"/>
    <property type="match status" value="1"/>
</dbReference>
<name>A0AAP0CP84_9ASTR</name>
<comment type="cofactor">
    <cofactor evidence="1 8">
        <name>heme</name>
        <dbReference type="ChEBI" id="CHEBI:30413"/>
    </cofactor>
</comment>
<evidence type="ECO:0000256" key="7">
    <source>
        <dbReference type="ARBA" id="ARBA00023033"/>
    </source>
</evidence>
<keyword evidence="10" id="KW-0732">Signal</keyword>
<keyword evidence="6 8" id="KW-0408">Iron</keyword>
<keyword evidence="12" id="KW-1185">Reference proteome</keyword>
<dbReference type="GO" id="GO:0004497">
    <property type="term" value="F:monooxygenase activity"/>
    <property type="evidence" value="ECO:0007669"/>
    <property type="project" value="UniProtKB-KW"/>
</dbReference>